<evidence type="ECO:0000259" key="1">
    <source>
        <dbReference type="Pfam" id="PF15803"/>
    </source>
</evidence>
<dbReference type="OrthoDB" id="1924550at2759"/>
<organism evidence="2 3">
    <name type="scientific">Gossypium australe</name>
    <dbReference type="NCBI Taxonomy" id="47621"/>
    <lineage>
        <taxon>Eukaryota</taxon>
        <taxon>Viridiplantae</taxon>
        <taxon>Streptophyta</taxon>
        <taxon>Embryophyta</taxon>
        <taxon>Tracheophyta</taxon>
        <taxon>Spermatophyta</taxon>
        <taxon>Magnoliopsida</taxon>
        <taxon>eudicotyledons</taxon>
        <taxon>Gunneridae</taxon>
        <taxon>Pentapetalae</taxon>
        <taxon>rosids</taxon>
        <taxon>malvids</taxon>
        <taxon>Malvales</taxon>
        <taxon>Malvaceae</taxon>
        <taxon>Malvoideae</taxon>
        <taxon>Gossypium</taxon>
    </lineage>
</organism>
<dbReference type="PANTHER" id="PTHR32297">
    <property type="entry name" value="SODIUM CHANNEL MODIFIER 1"/>
    <property type="match status" value="1"/>
</dbReference>
<keyword evidence="3" id="KW-1185">Reference proteome</keyword>
<reference evidence="3" key="1">
    <citation type="journal article" date="2019" name="Plant Biotechnol. J.">
        <title>Genome sequencing of the Australian wild diploid species Gossypium australe highlights disease resistance and delayed gland morphogenesis.</title>
        <authorList>
            <person name="Cai Y."/>
            <person name="Cai X."/>
            <person name="Wang Q."/>
            <person name="Wang P."/>
            <person name="Zhang Y."/>
            <person name="Cai C."/>
            <person name="Xu Y."/>
            <person name="Wang K."/>
            <person name="Zhou Z."/>
            <person name="Wang C."/>
            <person name="Geng S."/>
            <person name="Li B."/>
            <person name="Dong Q."/>
            <person name="Hou Y."/>
            <person name="Wang H."/>
            <person name="Ai P."/>
            <person name="Liu Z."/>
            <person name="Yi F."/>
            <person name="Sun M."/>
            <person name="An G."/>
            <person name="Cheng J."/>
            <person name="Zhang Y."/>
            <person name="Shi Q."/>
            <person name="Xie Y."/>
            <person name="Shi X."/>
            <person name="Chang Y."/>
            <person name="Huang F."/>
            <person name="Chen Y."/>
            <person name="Hong S."/>
            <person name="Mi L."/>
            <person name="Sun Q."/>
            <person name="Zhang L."/>
            <person name="Zhou B."/>
            <person name="Peng R."/>
            <person name="Zhang X."/>
            <person name="Liu F."/>
        </authorList>
    </citation>
    <scope>NUCLEOTIDE SEQUENCE [LARGE SCALE GENOMIC DNA]</scope>
    <source>
        <strain evidence="3">cv. PA1801</strain>
    </source>
</reference>
<dbReference type="InterPro" id="IPR033570">
    <property type="entry name" value="SCNM1"/>
</dbReference>
<evidence type="ECO:0000313" key="3">
    <source>
        <dbReference type="Proteomes" id="UP000325315"/>
    </source>
</evidence>
<dbReference type="InterPro" id="IPR031622">
    <property type="entry name" value="Znf-SCNM1"/>
</dbReference>
<dbReference type="EMBL" id="SMMG02000002">
    <property type="protein sequence ID" value="KAA3482389.1"/>
    <property type="molecule type" value="Genomic_DNA"/>
</dbReference>
<dbReference type="AlphaFoldDB" id="A0A5B6WKP7"/>
<dbReference type="GO" id="GO:0034220">
    <property type="term" value="P:monoatomic ion transmembrane transport"/>
    <property type="evidence" value="ECO:0007669"/>
    <property type="project" value="UniProtKB-KW"/>
</dbReference>
<feature type="domain" description="Sodium channel modifier 1 zinc-finger" evidence="1">
    <location>
        <begin position="48"/>
        <end position="64"/>
    </location>
</feature>
<dbReference type="GO" id="GO:0008380">
    <property type="term" value="P:RNA splicing"/>
    <property type="evidence" value="ECO:0007669"/>
    <property type="project" value="InterPro"/>
</dbReference>
<proteinExistence type="predicted"/>
<sequence>MSVYGGDSWGREAQYRKRRIDEVVLEGIEIDDGHGSSYKKLASGKYACLVCPQNPIFDTPLMLSNLGYSLWTSGAINPLTCIAKDHVIWLQSRRRKKRNLRDETK</sequence>
<dbReference type="Pfam" id="PF15803">
    <property type="entry name" value="zf-SCNM1"/>
    <property type="match status" value="1"/>
</dbReference>
<comment type="caution">
    <text evidence="2">The sequence shown here is derived from an EMBL/GenBank/DDBJ whole genome shotgun (WGS) entry which is preliminary data.</text>
</comment>
<name>A0A5B6WKP7_9ROSI</name>
<dbReference type="PANTHER" id="PTHR32297:SF1">
    <property type="entry name" value="SODIUM CHANNEL MODIFIER 1"/>
    <property type="match status" value="1"/>
</dbReference>
<evidence type="ECO:0000313" key="2">
    <source>
        <dbReference type="EMBL" id="KAA3482389.1"/>
    </source>
</evidence>
<keyword evidence="2" id="KW-0813">Transport</keyword>
<gene>
    <name evidence="2" type="ORF">EPI10_004636</name>
</gene>
<keyword evidence="2" id="KW-0407">Ion channel</keyword>
<accession>A0A5B6WKP7</accession>
<dbReference type="GO" id="GO:0005634">
    <property type="term" value="C:nucleus"/>
    <property type="evidence" value="ECO:0007669"/>
    <property type="project" value="TreeGrafter"/>
</dbReference>
<protein>
    <submittedName>
        <fullName evidence="2">Sodium channel modifier 1-like</fullName>
    </submittedName>
</protein>
<dbReference type="Proteomes" id="UP000325315">
    <property type="component" value="Unassembled WGS sequence"/>
</dbReference>
<keyword evidence="2" id="KW-0406">Ion transport</keyword>